<dbReference type="EMBL" id="JACCBU010000001">
    <property type="protein sequence ID" value="NYE69936.1"/>
    <property type="molecule type" value="Genomic_DNA"/>
</dbReference>
<comment type="caution">
    <text evidence="1">The sequence shown here is derived from an EMBL/GenBank/DDBJ whole genome shotgun (WGS) entry which is preliminary data.</text>
</comment>
<reference evidence="1 2" key="1">
    <citation type="submission" date="2020-07" db="EMBL/GenBank/DDBJ databases">
        <title>Sequencing the genomes of 1000 actinobacteria strains.</title>
        <authorList>
            <person name="Klenk H.-P."/>
        </authorList>
    </citation>
    <scope>NUCLEOTIDE SEQUENCE [LARGE SCALE GENOMIC DNA]</scope>
    <source>
        <strain evidence="1 2">DSM 22083</strain>
    </source>
</reference>
<keyword evidence="2" id="KW-1185">Reference proteome</keyword>
<sequence length="110" mass="12051">MDAPIFPTERKSETEFQATDLVVLPATSSDAAPAELQAGTEYRIERLANGWSWMQRPVGGSGADWSMVGKISDLPPYVPADRAQKIVKNKVAWHILDDGFQEKSEGTCDA</sequence>
<dbReference type="RefSeq" id="WP_179749043.1">
    <property type="nucleotide sequence ID" value="NZ_JACCBU010000001.1"/>
</dbReference>
<dbReference type="Proteomes" id="UP000569914">
    <property type="component" value="Unassembled WGS sequence"/>
</dbReference>
<evidence type="ECO:0000313" key="2">
    <source>
        <dbReference type="Proteomes" id="UP000569914"/>
    </source>
</evidence>
<dbReference type="AlphaFoldDB" id="A0A7Y9I4K4"/>
<proteinExistence type="predicted"/>
<name>A0A7Y9I4K4_9ACTN</name>
<organism evidence="1 2">
    <name type="scientific">Microlunatus parietis</name>
    <dbReference type="NCBI Taxonomy" id="682979"/>
    <lineage>
        <taxon>Bacteria</taxon>
        <taxon>Bacillati</taxon>
        <taxon>Actinomycetota</taxon>
        <taxon>Actinomycetes</taxon>
        <taxon>Propionibacteriales</taxon>
        <taxon>Propionibacteriaceae</taxon>
        <taxon>Microlunatus</taxon>
    </lineage>
</organism>
<accession>A0A7Y9I4K4</accession>
<evidence type="ECO:0000313" key="1">
    <source>
        <dbReference type="EMBL" id="NYE69936.1"/>
    </source>
</evidence>
<gene>
    <name evidence="1" type="ORF">BKA15_001265</name>
</gene>
<protein>
    <submittedName>
        <fullName evidence="1">Uncharacterized protein</fullName>
    </submittedName>
</protein>